<accession>A0A834ICZ7</accession>
<dbReference type="GO" id="GO:0006139">
    <property type="term" value="P:nucleobase-containing compound metabolic process"/>
    <property type="evidence" value="ECO:0007669"/>
    <property type="project" value="InterPro"/>
</dbReference>
<evidence type="ECO:0000313" key="4">
    <source>
        <dbReference type="Proteomes" id="UP000625711"/>
    </source>
</evidence>
<evidence type="ECO:0000313" key="3">
    <source>
        <dbReference type="EMBL" id="KAF7278972.1"/>
    </source>
</evidence>
<dbReference type="SUPFAM" id="SSF53098">
    <property type="entry name" value="Ribonuclease H-like"/>
    <property type="match status" value="1"/>
</dbReference>
<dbReference type="Gene3D" id="3.30.420.10">
    <property type="entry name" value="Ribonuclease H-like superfamily/Ribonuclease H"/>
    <property type="match status" value="1"/>
</dbReference>
<dbReference type="PANTHER" id="PTHR46814">
    <property type="entry name" value="EGALITARIAN, ISOFORM B"/>
    <property type="match status" value="1"/>
</dbReference>
<gene>
    <name evidence="3" type="ORF">GWI33_007781</name>
</gene>
<dbReference type="PANTHER" id="PTHR46814:SF1">
    <property type="entry name" value="EGALITARIAN, ISOFORM B"/>
    <property type="match status" value="1"/>
</dbReference>
<keyword evidence="4" id="KW-1185">Reference proteome</keyword>
<dbReference type="EMBL" id="JAACXV010000379">
    <property type="protein sequence ID" value="KAF7278972.1"/>
    <property type="molecule type" value="Genomic_DNA"/>
</dbReference>
<reference evidence="3" key="1">
    <citation type="submission" date="2020-08" db="EMBL/GenBank/DDBJ databases">
        <title>Genome sequencing and assembly of the red palm weevil Rhynchophorus ferrugineus.</title>
        <authorList>
            <person name="Dias G.B."/>
            <person name="Bergman C.M."/>
            <person name="Manee M."/>
        </authorList>
    </citation>
    <scope>NUCLEOTIDE SEQUENCE</scope>
    <source>
        <strain evidence="3">AA-2017</strain>
        <tissue evidence="3">Whole larva</tissue>
    </source>
</reference>
<evidence type="ECO:0000256" key="1">
    <source>
        <dbReference type="SAM" id="MobiDB-lite"/>
    </source>
</evidence>
<dbReference type="Pfam" id="PF01612">
    <property type="entry name" value="DNA_pol_A_exo1"/>
    <property type="match status" value="1"/>
</dbReference>
<dbReference type="Proteomes" id="UP000625711">
    <property type="component" value="Unassembled WGS sequence"/>
</dbReference>
<dbReference type="SMART" id="SM00474">
    <property type="entry name" value="35EXOc"/>
    <property type="match status" value="1"/>
</dbReference>
<name>A0A834ICZ7_RHYFE</name>
<organism evidence="3 4">
    <name type="scientific">Rhynchophorus ferrugineus</name>
    <name type="common">Red palm weevil</name>
    <name type="synonym">Curculio ferrugineus</name>
    <dbReference type="NCBI Taxonomy" id="354439"/>
    <lineage>
        <taxon>Eukaryota</taxon>
        <taxon>Metazoa</taxon>
        <taxon>Ecdysozoa</taxon>
        <taxon>Arthropoda</taxon>
        <taxon>Hexapoda</taxon>
        <taxon>Insecta</taxon>
        <taxon>Pterygota</taxon>
        <taxon>Neoptera</taxon>
        <taxon>Endopterygota</taxon>
        <taxon>Coleoptera</taxon>
        <taxon>Polyphaga</taxon>
        <taxon>Cucujiformia</taxon>
        <taxon>Curculionidae</taxon>
        <taxon>Dryophthorinae</taxon>
        <taxon>Rhynchophorus</taxon>
    </lineage>
</organism>
<feature type="domain" description="3'-5' exonuclease" evidence="2">
    <location>
        <begin position="39"/>
        <end position="220"/>
    </location>
</feature>
<feature type="region of interest" description="Disordered" evidence="1">
    <location>
        <begin position="257"/>
        <end position="279"/>
    </location>
</feature>
<dbReference type="GO" id="GO:0003676">
    <property type="term" value="F:nucleic acid binding"/>
    <property type="evidence" value="ECO:0007669"/>
    <property type="project" value="InterPro"/>
</dbReference>
<dbReference type="AlphaFoldDB" id="A0A834ICZ7"/>
<proteinExistence type="predicted"/>
<sequence length="279" mass="32824">MSFAKWKSDLLQNTLIISDKPSCKRIIDIINNKKKHLLNQPVENSNQSPYAINKLVIGIDCEGVNLGIRGKLTLIQMAFEDEIYIFDVLKYPNVIDFGLRKILEDKDIVKVIHSCDNDILAIYDKFKIILKNVFDIQLAHNILMKQINGVRQRPEGLNTILDYYGIPKNLLKDKIKDIYKKDQKYWAKRPLTEEMMLYAAADVKSLTDPRLYKKMIHELSAKNIKLLARLCLKKTLVQNRNGKRNRPVKQHYHKFQESQSYRNDGYHQRNRSHHGRRFF</sequence>
<evidence type="ECO:0000259" key="2">
    <source>
        <dbReference type="SMART" id="SM00474"/>
    </source>
</evidence>
<dbReference type="GO" id="GO:0008408">
    <property type="term" value="F:3'-5' exonuclease activity"/>
    <property type="evidence" value="ECO:0007669"/>
    <property type="project" value="InterPro"/>
</dbReference>
<dbReference type="InterPro" id="IPR002562">
    <property type="entry name" value="3'-5'_exonuclease_dom"/>
</dbReference>
<feature type="compositionally biased region" description="Basic residues" evidence="1">
    <location>
        <begin position="268"/>
        <end position="279"/>
    </location>
</feature>
<dbReference type="InterPro" id="IPR012337">
    <property type="entry name" value="RNaseH-like_sf"/>
</dbReference>
<comment type="caution">
    <text evidence="3">The sequence shown here is derived from an EMBL/GenBank/DDBJ whole genome shotgun (WGS) entry which is preliminary data.</text>
</comment>
<dbReference type="InterPro" id="IPR036397">
    <property type="entry name" value="RNaseH_sf"/>
</dbReference>
<dbReference type="OrthoDB" id="26838at2759"/>
<protein>
    <recommendedName>
        <fullName evidence="2">3'-5' exonuclease domain-containing protein</fullName>
    </recommendedName>
</protein>